<sequence>MATTIEQIVPYQDFRNWKYEVDAESDRILTGVKDIAILAGVVKIFTPPLPLLRGGGKKFTNDLGLL</sequence>
<protein>
    <submittedName>
        <fullName evidence="1">Uncharacterized protein</fullName>
    </submittedName>
</protein>
<proteinExistence type="predicted"/>
<evidence type="ECO:0000313" key="2">
    <source>
        <dbReference type="Proteomes" id="UP000226442"/>
    </source>
</evidence>
<comment type="caution">
    <text evidence="1">The sequence shown here is derived from an EMBL/GenBank/DDBJ whole genome shotgun (WGS) entry which is preliminary data.</text>
</comment>
<dbReference type="AlphaFoldDB" id="A0A2G4F160"/>
<evidence type="ECO:0000313" key="1">
    <source>
        <dbReference type="EMBL" id="PHX55514.1"/>
    </source>
</evidence>
<dbReference type="Proteomes" id="UP000226442">
    <property type="component" value="Unassembled WGS sequence"/>
</dbReference>
<accession>A0A2G4F160</accession>
<name>A0A2G4F160_9CYAN</name>
<organism evidence="1 2">
    <name type="scientific">Tychonema bourrellyi FEM_GT703</name>
    <dbReference type="NCBI Taxonomy" id="2040638"/>
    <lineage>
        <taxon>Bacteria</taxon>
        <taxon>Bacillati</taxon>
        <taxon>Cyanobacteriota</taxon>
        <taxon>Cyanophyceae</taxon>
        <taxon>Oscillatoriophycideae</taxon>
        <taxon>Oscillatoriales</taxon>
        <taxon>Microcoleaceae</taxon>
        <taxon>Tychonema</taxon>
    </lineage>
</organism>
<dbReference type="RefSeq" id="WP_096828182.1">
    <property type="nucleotide sequence ID" value="NZ_NXIB02000050.1"/>
</dbReference>
<dbReference type="OrthoDB" id="460352at2"/>
<reference evidence="1" key="1">
    <citation type="submission" date="2017-10" db="EMBL/GenBank/DDBJ databases">
        <title>Draft genome sequence of the planktic cyanobacteria Tychonema bourrellyi isolated from alpine lentic freshwater.</title>
        <authorList>
            <person name="Tett A."/>
            <person name="Armanini F."/>
            <person name="Asnicar F."/>
            <person name="Boscaini A."/>
            <person name="Pasolli E."/>
            <person name="Zolfo M."/>
            <person name="Donati C."/>
            <person name="Salmaso N."/>
            <person name="Segata N."/>
        </authorList>
    </citation>
    <scope>NUCLEOTIDE SEQUENCE</scope>
    <source>
        <strain evidence="1">FEM_GT703</strain>
    </source>
</reference>
<dbReference type="EMBL" id="NXIB02000050">
    <property type="protein sequence ID" value="PHX55514.1"/>
    <property type="molecule type" value="Genomic_DNA"/>
</dbReference>
<gene>
    <name evidence="1" type="ORF">CP500_010430</name>
</gene>
<keyword evidence="2" id="KW-1185">Reference proteome</keyword>